<accession>A0ABP5KYF9</accession>
<feature type="compositionally biased region" description="Polar residues" evidence="1">
    <location>
        <begin position="1"/>
        <end position="10"/>
    </location>
</feature>
<proteinExistence type="predicted"/>
<evidence type="ECO:0000256" key="1">
    <source>
        <dbReference type="SAM" id="MobiDB-lite"/>
    </source>
</evidence>
<feature type="region of interest" description="Disordered" evidence="1">
    <location>
        <begin position="1"/>
        <end position="30"/>
    </location>
</feature>
<name>A0ABP5KYF9_9ACTN</name>
<evidence type="ECO:0000313" key="2">
    <source>
        <dbReference type="EMBL" id="GAA2138939.1"/>
    </source>
</evidence>
<keyword evidence="3" id="KW-1185">Reference proteome</keyword>
<dbReference type="Proteomes" id="UP001501020">
    <property type="component" value="Unassembled WGS sequence"/>
</dbReference>
<gene>
    <name evidence="2" type="ORF">GCM10009727_35060</name>
</gene>
<comment type="caution">
    <text evidence="2">The sequence shown here is derived from an EMBL/GenBank/DDBJ whole genome shotgun (WGS) entry which is preliminary data.</text>
</comment>
<sequence>MPGTHGSASESGVLAVSLSGSQPSLTDLERARPAEGTVLEAAVRRARDERRARKVTVAGFDNRA</sequence>
<dbReference type="EMBL" id="BAAAMR010000027">
    <property type="protein sequence ID" value="GAA2138939.1"/>
    <property type="molecule type" value="Genomic_DNA"/>
</dbReference>
<organism evidence="2 3">
    <name type="scientific">Actinomadura napierensis</name>
    <dbReference type="NCBI Taxonomy" id="267854"/>
    <lineage>
        <taxon>Bacteria</taxon>
        <taxon>Bacillati</taxon>
        <taxon>Actinomycetota</taxon>
        <taxon>Actinomycetes</taxon>
        <taxon>Streptosporangiales</taxon>
        <taxon>Thermomonosporaceae</taxon>
        <taxon>Actinomadura</taxon>
    </lineage>
</organism>
<reference evidence="3" key="1">
    <citation type="journal article" date="2019" name="Int. J. Syst. Evol. Microbiol.">
        <title>The Global Catalogue of Microorganisms (GCM) 10K type strain sequencing project: providing services to taxonomists for standard genome sequencing and annotation.</title>
        <authorList>
            <consortium name="The Broad Institute Genomics Platform"/>
            <consortium name="The Broad Institute Genome Sequencing Center for Infectious Disease"/>
            <person name="Wu L."/>
            <person name="Ma J."/>
        </authorList>
    </citation>
    <scope>NUCLEOTIDE SEQUENCE [LARGE SCALE GENOMIC DNA]</scope>
    <source>
        <strain evidence="3">JCM 13850</strain>
    </source>
</reference>
<evidence type="ECO:0008006" key="4">
    <source>
        <dbReference type="Google" id="ProtNLM"/>
    </source>
</evidence>
<protein>
    <recommendedName>
        <fullName evidence="4">FXSXX-COOH protein</fullName>
    </recommendedName>
</protein>
<evidence type="ECO:0000313" key="3">
    <source>
        <dbReference type="Proteomes" id="UP001501020"/>
    </source>
</evidence>
<dbReference type="RefSeq" id="WP_344267768.1">
    <property type="nucleotide sequence ID" value="NZ_BAAAMR010000027.1"/>
</dbReference>